<feature type="domain" description="Thoeris anti-defense 2-like" evidence="1">
    <location>
        <begin position="76"/>
        <end position="159"/>
    </location>
</feature>
<proteinExistence type="predicted"/>
<accession>A0A1Y0T2L3</accession>
<dbReference type="Pfam" id="PF11195">
    <property type="entry name" value="Tad2-like"/>
    <property type="match status" value="1"/>
</dbReference>
<sequence length="164" mass="17982">MKTFIGTKLLYAAAMSLGAYNHLQGWTLPADQDPEAPGYLVEYTDGGKPNHKDYEGYISWSPKDVFEGTYRPVDGMTFGLALELVKKGGHIKRKGWNGEGQFVYLLKGSSVASGLGYGFGEYLGEPTFTDLLILRNTHNQLASWVPSIGDLLASDWQSVEVEGV</sequence>
<evidence type="ECO:0000313" key="3">
    <source>
        <dbReference type="Proteomes" id="UP000221845"/>
    </source>
</evidence>
<dbReference type="InterPro" id="IPR021361">
    <property type="entry name" value="Tad2-like_dom"/>
</dbReference>
<name>A0A1Y0T2L3_9CAUD</name>
<protein>
    <recommendedName>
        <fullName evidence="1">Thoeris anti-defense 2-like domain-containing protein</fullName>
    </recommendedName>
</protein>
<keyword evidence="3" id="KW-1185">Reference proteome</keyword>
<gene>
    <name evidence="2" type="ORF">SKUL_8</name>
</gene>
<organism evidence="2 3">
    <name type="scientific">Pseudomonas phage Skulduggery</name>
    <dbReference type="NCBI Taxonomy" id="2006671"/>
    <lineage>
        <taxon>Viruses</taxon>
        <taxon>Duplodnaviria</taxon>
        <taxon>Heunggongvirae</taxon>
        <taxon>Uroviricota</taxon>
        <taxon>Caudoviricetes</taxon>
        <taxon>Skulduggeryvirus</taxon>
        <taxon>Skulduggeryvirus skulduggery</taxon>
    </lineage>
</organism>
<dbReference type="Proteomes" id="UP000221845">
    <property type="component" value="Segment"/>
</dbReference>
<reference evidence="2 3" key="1">
    <citation type="submission" date="2017-05" db="EMBL/GenBank/DDBJ databases">
        <authorList>
            <person name="Song R."/>
            <person name="Chenine A.L."/>
            <person name="Ruprecht R.M."/>
        </authorList>
    </citation>
    <scope>NUCLEOTIDE SEQUENCE [LARGE SCALE GENOMIC DNA]</scope>
</reference>
<evidence type="ECO:0000259" key="1">
    <source>
        <dbReference type="Pfam" id="PF11195"/>
    </source>
</evidence>
<evidence type="ECO:0000313" key="2">
    <source>
        <dbReference type="EMBL" id="ARV77107.1"/>
    </source>
</evidence>
<dbReference type="EMBL" id="MF042361">
    <property type="protein sequence ID" value="ARV77107.1"/>
    <property type="molecule type" value="Genomic_DNA"/>
</dbReference>